<accession>A0A218M385</accession>
<proteinExistence type="predicted"/>
<dbReference type="EMBL" id="KY979132">
    <property type="protein sequence ID" value="ASD50505.1"/>
    <property type="molecule type" value="Genomic_DNA"/>
</dbReference>
<evidence type="ECO:0000313" key="2">
    <source>
        <dbReference type="Proteomes" id="UP000224101"/>
    </source>
</evidence>
<organism evidence="1 2">
    <name type="scientific">Acidovorax phage ACP17</name>
    <dbReference type="NCBI Taxonomy" id="2010329"/>
    <lineage>
        <taxon>Viruses</taxon>
        <taxon>Duplodnaviria</taxon>
        <taxon>Heunggongvirae</taxon>
        <taxon>Uroviricota</taxon>
        <taxon>Caudoviricetes</taxon>
        <taxon>Busanvirus</taxon>
        <taxon>Busanvirus ACP17</taxon>
    </lineage>
</organism>
<protein>
    <submittedName>
        <fullName evidence="1">Uncharacterized protein</fullName>
    </submittedName>
</protein>
<sequence>MKAKFYSLPGFLQHAIYHAMDREDFPMAAWSGAAEKVIEAKLTIKVEGDAEEYEIPALDILDRVLNEHADARINRRAREMAQEMLGLEKMSALAERMRCSAAAIDSAVSDLERVSDEGFKDIHPDVYWESSSSQNC</sequence>
<dbReference type="KEGG" id="vg:40085909"/>
<dbReference type="RefSeq" id="YP_009609824.1">
    <property type="nucleotide sequence ID" value="NC_041997.1"/>
</dbReference>
<name>A0A218M385_9CAUD</name>
<keyword evidence="2" id="KW-1185">Reference proteome</keyword>
<reference evidence="1 2" key="1">
    <citation type="submission" date="2017-08" db="EMBL/GenBank/DDBJ databases">
        <title>Characterization and complete genome sequence of novel bacteriophage infecting the causal agent of bacterial fruit blotch, Acidovorax citrulli.</title>
        <authorList>
            <person name="Midani A.R."/>
            <person name="Park S.-H."/>
            <person name="Choi T.-J."/>
        </authorList>
    </citation>
    <scope>NUCLEOTIDE SEQUENCE [LARGE SCALE GENOMIC DNA]</scope>
</reference>
<evidence type="ECO:0000313" key="1">
    <source>
        <dbReference type="EMBL" id="ASD50505.1"/>
    </source>
</evidence>
<dbReference type="GeneID" id="40085909"/>
<dbReference type="Proteomes" id="UP000224101">
    <property type="component" value="Segment"/>
</dbReference>